<evidence type="ECO:0000259" key="17">
    <source>
        <dbReference type="PROSITE" id="PS50859"/>
    </source>
</evidence>
<dbReference type="AlphaFoldDB" id="A0A9Q0YHN7"/>
<evidence type="ECO:0000256" key="14">
    <source>
        <dbReference type="ARBA" id="ARBA00042194"/>
    </source>
</evidence>
<evidence type="ECO:0000313" key="19">
    <source>
        <dbReference type="EMBL" id="KAJ8022753.1"/>
    </source>
</evidence>
<dbReference type="SUPFAM" id="SSF64356">
    <property type="entry name" value="SNARE-like"/>
    <property type="match status" value="1"/>
</dbReference>
<dbReference type="PRINTS" id="PR00219">
    <property type="entry name" value="SYNAPTOBREVN"/>
</dbReference>
<evidence type="ECO:0000256" key="12">
    <source>
        <dbReference type="ARBA" id="ARBA00037875"/>
    </source>
</evidence>
<dbReference type="GO" id="GO:0006887">
    <property type="term" value="P:exocytosis"/>
    <property type="evidence" value="ECO:0007669"/>
    <property type="project" value="TreeGrafter"/>
</dbReference>
<evidence type="ECO:0000256" key="16">
    <source>
        <dbReference type="SAM" id="Phobius"/>
    </source>
</evidence>
<dbReference type="EMBL" id="JAIZAY010000020">
    <property type="protein sequence ID" value="KAJ8022753.1"/>
    <property type="molecule type" value="Genomic_DNA"/>
</dbReference>
<evidence type="ECO:0000256" key="9">
    <source>
        <dbReference type="ARBA" id="ARBA00037803"/>
    </source>
</evidence>
<dbReference type="GO" id="GO:0030670">
    <property type="term" value="C:phagocytic vesicle membrane"/>
    <property type="evidence" value="ECO:0007669"/>
    <property type="project" value="UniProtKB-SubCell"/>
</dbReference>
<dbReference type="FunFam" id="1.20.5.110:FF:000004">
    <property type="entry name" value="Vesicle-associated membrane protein 7"/>
    <property type="match status" value="1"/>
</dbReference>
<keyword evidence="4 16" id="KW-0812">Transmembrane</keyword>
<keyword evidence="3" id="KW-0813">Transport</keyword>
<dbReference type="InterPro" id="IPR042855">
    <property type="entry name" value="V_SNARE_CC"/>
</dbReference>
<reference evidence="19" key="1">
    <citation type="submission" date="2021-10" db="EMBL/GenBank/DDBJ databases">
        <title>Tropical sea cucumber genome reveals ecological adaptation and Cuvierian tubules defense mechanism.</title>
        <authorList>
            <person name="Chen T."/>
        </authorList>
    </citation>
    <scope>NUCLEOTIDE SEQUENCE</scope>
    <source>
        <strain evidence="19">Nanhai2018</strain>
        <tissue evidence="19">Muscle</tissue>
    </source>
</reference>
<dbReference type="GO" id="GO:0030658">
    <property type="term" value="C:transport vesicle membrane"/>
    <property type="evidence" value="ECO:0007669"/>
    <property type="project" value="UniProtKB-SubCell"/>
</dbReference>
<evidence type="ECO:0000256" key="15">
    <source>
        <dbReference type="PROSITE-ProRule" id="PRU00290"/>
    </source>
</evidence>
<proteinExistence type="inferred from homology"/>
<gene>
    <name evidence="19" type="ORF">HOLleu_37739</name>
</gene>
<keyword evidence="5" id="KW-0653">Protein transport</keyword>
<dbReference type="InterPro" id="IPR051097">
    <property type="entry name" value="Synaptobrevin-like_transport"/>
</dbReference>
<organism evidence="19 20">
    <name type="scientific">Holothuria leucospilota</name>
    <name type="common">Black long sea cucumber</name>
    <name type="synonym">Mertensiothuria leucospilota</name>
    <dbReference type="NCBI Taxonomy" id="206669"/>
    <lineage>
        <taxon>Eukaryota</taxon>
        <taxon>Metazoa</taxon>
        <taxon>Echinodermata</taxon>
        <taxon>Eleutherozoa</taxon>
        <taxon>Echinozoa</taxon>
        <taxon>Holothuroidea</taxon>
        <taxon>Aspidochirotacea</taxon>
        <taxon>Aspidochirotida</taxon>
        <taxon>Holothuriidae</taxon>
        <taxon>Holothuria</taxon>
    </lineage>
</organism>
<evidence type="ECO:0000313" key="20">
    <source>
        <dbReference type="Proteomes" id="UP001152320"/>
    </source>
</evidence>
<evidence type="ECO:0000259" key="18">
    <source>
        <dbReference type="PROSITE" id="PS50892"/>
    </source>
</evidence>
<dbReference type="GO" id="GO:0015031">
    <property type="term" value="P:protein transport"/>
    <property type="evidence" value="ECO:0007669"/>
    <property type="project" value="UniProtKB-KW"/>
</dbReference>
<dbReference type="GO" id="GO:0000149">
    <property type="term" value="F:SNARE binding"/>
    <property type="evidence" value="ECO:0007669"/>
    <property type="project" value="TreeGrafter"/>
</dbReference>
<evidence type="ECO:0000256" key="4">
    <source>
        <dbReference type="ARBA" id="ARBA00022692"/>
    </source>
</evidence>
<evidence type="ECO:0000256" key="11">
    <source>
        <dbReference type="ARBA" id="ARBA00037863"/>
    </source>
</evidence>
<dbReference type="OrthoDB" id="248747at2759"/>
<dbReference type="PROSITE" id="PS50892">
    <property type="entry name" value="V_SNARE"/>
    <property type="match status" value="1"/>
</dbReference>
<comment type="caution">
    <text evidence="19">The sequence shown here is derived from an EMBL/GenBank/DDBJ whole genome shotgun (WGS) entry which is preliminary data.</text>
</comment>
<dbReference type="GO" id="GO:0031902">
    <property type="term" value="C:late endosome membrane"/>
    <property type="evidence" value="ECO:0007669"/>
    <property type="project" value="UniProtKB-SubCell"/>
</dbReference>
<evidence type="ECO:0000256" key="13">
    <source>
        <dbReference type="ARBA" id="ARBA00039269"/>
    </source>
</evidence>
<dbReference type="PROSITE" id="PS50859">
    <property type="entry name" value="LONGIN"/>
    <property type="match status" value="1"/>
</dbReference>
<dbReference type="Pfam" id="PF13774">
    <property type="entry name" value="Longin"/>
    <property type="match status" value="1"/>
</dbReference>
<name>A0A9Q0YHN7_HOLLE</name>
<dbReference type="PANTHER" id="PTHR21136">
    <property type="entry name" value="SNARE PROTEINS"/>
    <property type="match status" value="1"/>
</dbReference>
<dbReference type="GO" id="GO:0006906">
    <property type="term" value="P:vesicle fusion"/>
    <property type="evidence" value="ECO:0007669"/>
    <property type="project" value="TreeGrafter"/>
</dbReference>
<dbReference type="GO" id="GO:0031201">
    <property type="term" value="C:SNARE complex"/>
    <property type="evidence" value="ECO:0007669"/>
    <property type="project" value="TreeGrafter"/>
</dbReference>
<dbReference type="GO" id="GO:0005789">
    <property type="term" value="C:endoplasmic reticulum membrane"/>
    <property type="evidence" value="ECO:0007669"/>
    <property type="project" value="UniProtKB-SubCell"/>
</dbReference>
<sequence length="226" mass="25909">MEAEPVIVYSCIARGTLILVEHAQSYENNFTEVVHSMMRNLASHSDYKAVYKAHESYLFHVIIENGIAYFCVTTPNFSKLGAHRFIQEIITRIKSTNLASRVNYAGEYELNREFSVVLGQEMDHYTRMKGFEENDNLSKLQRQVDDVKQIMTENIEKVLSRGELLDDLLSKTEDLEASSKSFQSSSRQVRKQFFWKNTRVTIVIVAVSVILLAVIVVVVLKLTHVI</sequence>
<dbReference type="Gene3D" id="3.30.450.50">
    <property type="entry name" value="Longin domain"/>
    <property type="match status" value="1"/>
</dbReference>
<dbReference type="GO" id="GO:0005765">
    <property type="term" value="C:lysosomal membrane"/>
    <property type="evidence" value="ECO:0007669"/>
    <property type="project" value="UniProtKB-SubCell"/>
</dbReference>
<dbReference type="PANTHER" id="PTHR21136:SF168">
    <property type="entry name" value="VESICLE-ASSOCIATED MEMBRANE PROTEIN 9"/>
    <property type="match status" value="1"/>
</dbReference>
<evidence type="ECO:0000256" key="2">
    <source>
        <dbReference type="ARBA" id="ARBA00008025"/>
    </source>
</evidence>
<comment type="subcellular location">
    <subcellularLocation>
        <location evidence="12">Cytoplasmic vesicle</location>
        <location evidence="12">Phagosome membrane</location>
        <topology evidence="12">Single-pass type IV membrane protein</topology>
    </subcellularLocation>
    <subcellularLocation>
        <location evidence="9">Cytoplasmic vesicle</location>
        <location evidence="9">Secretory vesicle membrane</location>
        <topology evidence="9">Single-pass type IV membrane protein</topology>
    </subcellularLocation>
    <subcellularLocation>
        <location evidence="1">Endoplasmic reticulum membrane</location>
        <topology evidence="1">Single-pass type IV membrane protein</topology>
    </subcellularLocation>
    <subcellularLocation>
        <location evidence="8">Golgi apparatus</location>
        <location evidence="8">trans-Golgi network membrane</location>
        <topology evidence="8">Single-pass type IV membrane protein</topology>
    </subcellularLocation>
    <subcellularLocation>
        <location evidence="10">Late endosome membrane</location>
        <topology evidence="10">Single-pass type IV membrane protein</topology>
    </subcellularLocation>
    <subcellularLocation>
        <location evidence="11">Lysosome membrane</location>
        <topology evidence="11">Single-pass type IV membrane protein</topology>
    </subcellularLocation>
</comment>
<evidence type="ECO:0000256" key="7">
    <source>
        <dbReference type="ARBA" id="ARBA00023136"/>
    </source>
</evidence>
<dbReference type="InterPro" id="IPR001388">
    <property type="entry name" value="Synaptobrevin-like"/>
</dbReference>
<feature type="domain" description="Longin" evidence="17">
    <location>
        <begin position="11"/>
        <end position="118"/>
    </location>
</feature>
<evidence type="ECO:0000256" key="3">
    <source>
        <dbReference type="ARBA" id="ARBA00022448"/>
    </source>
</evidence>
<keyword evidence="15" id="KW-0175">Coiled coil</keyword>
<protein>
    <recommendedName>
        <fullName evidence="13">Vesicle-associated membrane protein 7</fullName>
    </recommendedName>
    <alternativeName>
        <fullName evidence="14">Synaptobrevin-like protein 1</fullName>
    </alternativeName>
</protein>
<keyword evidence="7 16" id="KW-0472">Membrane</keyword>
<evidence type="ECO:0000256" key="10">
    <source>
        <dbReference type="ARBA" id="ARBA00037845"/>
    </source>
</evidence>
<keyword evidence="20" id="KW-1185">Reference proteome</keyword>
<evidence type="ECO:0000256" key="6">
    <source>
        <dbReference type="ARBA" id="ARBA00022989"/>
    </source>
</evidence>
<dbReference type="CDD" id="cd14824">
    <property type="entry name" value="Longin"/>
    <property type="match status" value="1"/>
</dbReference>
<evidence type="ECO:0000256" key="5">
    <source>
        <dbReference type="ARBA" id="ARBA00022927"/>
    </source>
</evidence>
<feature type="domain" description="V-SNARE coiled-coil homology" evidence="18">
    <location>
        <begin position="136"/>
        <end position="196"/>
    </location>
</feature>
<dbReference type="Gene3D" id="1.20.5.110">
    <property type="match status" value="1"/>
</dbReference>
<accession>A0A9Q0YHN7</accession>
<evidence type="ECO:0000256" key="1">
    <source>
        <dbReference type="ARBA" id="ARBA00004163"/>
    </source>
</evidence>
<keyword evidence="6 16" id="KW-1133">Transmembrane helix</keyword>
<dbReference type="GO" id="GO:0005484">
    <property type="term" value="F:SNAP receptor activity"/>
    <property type="evidence" value="ECO:0007669"/>
    <property type="project" value="TreeGrafter"/>
</dbReference>
<dbReference type="SUPFAM" id="SSF58038">
    <property type="entry name" value="SNARE fusion complex"/>
    <property type="match status" value="1"/>
</dbReference>
<dbReference type="SMART" id="SM01270">
    <property type="entry name" value="Longin"/>
    <property type="match status" value="1"/>
</dbReference>
<feature type="transmembrane region" description="Helical" evidence="16">
    <location>
        <begin position="200"/>
        <end position="220"/>
    </location>
</feature>
<evidence type="ECO:0000256" key="8">
    <source>
        <dbReference type="ARBA" id="ARBA00037801"/>
    </source>
</evidence>
<dbReference type="InterPro" id="IPR011012">
    <property type="entry name" value="Longin-like_dom_sf"/>
</dbReference>
<dbReference type="Proteomes" id="UP001152320">
    <property type="component" value="Chromosome 20"/>
</dbReference>
<comment type="similarity">
    <text evidence="2">Belongs to the synaptobrevin family.</text>
</comment>
<dbReference type="InterPro" id="IPR010908">
    <property type="entry name" value="Longin_dom"/>
</dbReference>
<dbReference type="Pfam" id="PF00957">
    <property type="entry name" value="Synaptobrevin"/>
    <property type="match status" value="1"/>
</dbReference>
<dbReference type="GO" id="GO:0005794">
    <property type="term" value="C:Golgi apparatus"/>
    <property type="evidence" value="ECO:0007669"/>
    <property type="project" value="UniProtKB-SubCell"/>
</dbReference>